<dbReference type="Gene3D" id="1.10.10.10">
    <property type="entry name" value="Winged helix-like DNA-binding domain superfamily/Winged helix DNA-binding domain"/>
    <property type="match status" value="1"/>
</dbReference>
<dbReference type="Pfam" id="PF00480">
    <property type="entry name" value="ROK"/>
    <property type="match status" value="1"/>
</dbReference>
<evidence type="ECO:0000313" key="5">
    <source>
        <dbReference type="Proteomes" id="UP000256977"/>
    </source>
</evidence>
<keyword evidence="5" id="KW-1185">Reference proteome</keyword>
<comment type="caution">
    <text evidence="4">The sequence shown here is derived from an EMBL/GenBank/DDBJ whole genome shotgun (WGS) entry which is preliminary data.</text>
</comment>
<dbReference type="InterPro" id="IPR036390">
    <property type="entry name" value="WH_DNA-bd_sf"/>
</dbReference>
<dbReference type="Gene3D" id="3.30.420.40">
    <property type="match status" value="2"/>
</dbReference>
<comment type="similarity">
    <text evidence="2">Belongs to the ROK (NagC/XylR) family.</text>
</comment>
<dbReference type="SUPFAM" id="SSF46785">
    <property type="entry name" value="Winged helix' DNA-binding domain"/>
    <property type="match status" value="1"/>
</dbReference>
<dbReference type="EMBL" id="QRDZ01000019">
    <property type="protein sequence ID" value="RED65404.1"/>
    <property type="molecule type" value="Genomic_DNA"/>
</dbReference>
<reference evidence="4 5" key="1">
    <citation type="submission" date="2018-07" db="EMBL/GenBank/DDBJ databases">
        <title>Genomic Encyclopedia of Type Strains, Phase III (KMG-III): the genomes of soil and plant-associated and newly described type strains.</title>
        <authorList>
            <person name="Whitman W."/>
        </authorList>
    </citation>
    <scope>NUCLEOTIDE SEQUENCE [LARGE SCALE GENOMIC DNA]</scope>
    <source>
        <strain evidence="4 5">CECT 7287</strain>
    </source>
</reference>
<comment type="function">
    <text evidence="1">Transcriptional repressor of xylose-utilizing enzymes.</text>
</comment>
<dbReference type="InterPro" id="IPR036388">
    <property type="entry name" value="WH-like_DNA-bd_sf"/>
</dbReference>
<name>A0A3D9IUJ1_9BACL</name>
<proteinExistence type="inferred from homology"/>
<evidence type="ECO:0000313" key="4">
    <source>
        <dbReference type="EMBL" id="RED65404.1"/>
    </source>
</evidence>
<dbReference type="OrthoDB" id="6501901at2"/>
<gene>
    <name evidence="4" type="ORF">DFP98_11935</name>
</gene>
<dbReference type="RefSeq" id="WP_116062811.1">
    <property type="nucleotide sequence ID" value="NZ_QRDZ01000019.1"/>
</dbReference>
<evidence type="ECO:0000256" key="2">
    <source>
        <dbReference type="ARBA" id="ARBA00006479"/>
    </source>
</evidence>
<dbReference type="Proteomes" id="UP000256977">
    <property type="component" value="Unassembled WGS sequence"/>
</dbReference>
<dbReference type="AlphaFoldDB" id="A0A3D9IUJ1"/>
<organism evidence="4 5">
    <name type="scientific">Cohnella phaseoli</name>
    <dbReference type="NCBI Taxonomy" id="456490"/>
    <lineage>
        <taxon>Bacteria</taxon>
        <taxon>Bacillati</taxon>
        <taxon>Bacillota</taxon>
        <taxon>Bacilli</taxon>
        <taxon>Bacillales</taxon>
        <taxon>Paenibacillaceae</taxon>
        <taxon>Cohnella</taxon>
    </lineage>
</organism>
<dbReference type="CDD" id="cd23763">
    <property type="entry name" value="ASKHA_ATPase_ROK"/>
    <property type="match status" value="1"/>
</dbReference>
<protein>
    <submittedName>
        <fullName evidence="4">Transcriptional regulator</fullName>
    </submittedName>
</protein>
<dbReference type="InterPro" id="IPR000600">
    <property type="entry name" value="ROK"/>
</dbReference>
<keyword evidence="3" id="KW-0119">Carbohydrate metabolism</keyword>
<sequence>MTDEQLASRLANTTIICGIRTVLLKQGSATKAELSQSLRISFPTASKFLDDMEARGEAISVGYDDSSGGRRAKRYRYNPDYMLGLAIFLEKDETRYTLFNCLGETIEQDITAGFLDEDASRLTNLIERIKLAHSELRSVSLGVPGAVNEGRIFLIPDYEKYRDFDLKSFVQERTGLPTVVENDMNAAVLGYIARTNLEDRGSAVYLYLGQNGPGAGIVVNGEVVRGKSFFSGEVAFIPLHDRSNFSEALKGEASVHTESIGRLVALTTAILNPHYFIFNKDEIDEAMLGTIAERAAAYVPREHLPKLAASEWRADYLVGLQSLGLDLLLSQPVG</sequence>
<evidence type="ECO:0000256" key="3">
    <source>
        <dbReference type="ARBA" id="ARBA00022629"/>
    </source>
</evidence>
<dbReference type="PANTHER" id="PTHR18964:SF149">
    <property type="entry name" value="BIFUNCTIONAL UDP-N-ACETYLGLUCOSAMINE 2-EPIMERASE_N-ACETYLMANNOSAMINE KINASE"/>
    <property type="match status" value="1"/>
</dbReference>
<dbReference type="GO" id="GO:0042732">
    <property type="term" value="P:D-xylose metabolic process"/>
    <property type="evidence" value="ECO:0007669"/>
    <property type="project" value="UniProtKB-KW"/>
</dbReference>
<accession>A0A3D9IUJ1</accession>
<evidence type="ECO:0000256" key="1">
    <source>
        <dbReference type="ARBA" id="ARBA00002486"/>
    </source>
</evidence>
<dbReference type="SUPFAM" id="SSF53067">
    <property type="entry name" value="Actin-like ATPase domain"/>
    <property type="match status" value="1"/>
</dbReference>
<dbReference type="PANTHER" id="PTHR18964">
    <property type="entry name" value="ROK (REPRESSOR, ORF, KINASE) FAMILY"/>
    <property type="match status" value="1"/>
</dbReference>
<dbReference type="InterPro" id="IPR043129">
    <property type="entry name" value="ATPase_NBD"/>
</dbReference>
<keyword evidence="3" id="KW-0859">Xylose metabolism</keyword>